<evidence type="ECO:0000313" key="3">
    <source>
        <dbReference type="EMBL" id="GIL39548.1"/>
    </source>
</evidence>
<accession>A0A8S8X7E8</accession>
<dbReference type="AlphaFoldDB" id="A0A8S8X7E8"/>
<dbReference type="SUPFAM" id="SSF52172">
    <property type="entry name" value="CheY-like"/>
    <property type="match status" value="1"/>
</dbReference>
<keyword evidence="4" id="KW-1185">Reference proteome</keyword>
<dbReference type="RefSeq" id="WP_420242651.1">
    <property type="nucleotide sequence ID" value="NZ_BOPV01000001.1"/>
</dbReference>
<protein>
    <recommendedName>
        <fullName evidence="2">Response regulatory domain-containing protein</fullName>
    </recommendedName>
</protein>
<dbReference type="Pfam" id="PF00072">
    <property type="entry name" value="Response_reg"/>
    <property type="match status" value="1"/>
</dbReference>
<sequence length="140" mass="14104">MGDNLKVLVAEDDAILAYALELVVHEAGHEIIGPFPTAAGALAALGEIGPEIAFVDIGLDGLTNGVALAQVLTARFGTTVFLVSGDRRTALGSRGAAYGFIEKPASESTFRAALAHAIAIRGGTTEQPPAGIIPLAAAAA</sequence>
<dbReference type="GO" id="GO:0000160">
    <property type="term" value="P:phosphorelay signal transduction system"/>
    <property type="evidence" value="ECO:0007669"/>
    <property type="project" value="InterPro"/>
</dbReference>
<evidence type="ECO:0000259" key="2">
    <source>
        <dbReference type="PROSITE" id="PS50110"/>
    </source>
</evidence>
<evidence type="ECO:0000256" key="1">
    <source>
        <dbReference type="PROSITE-ProRule" id="PRU00169"/>
    </source>
</evidence>
<feature type="domain" description="Response regulatory" evidence="2">
    <location>
        <begin position="6"/>
        <end position="118"/>
    </location>
</feature>
<keyword evidence="1" id="KW-0597">Phosphoprotein</keyword>
<reference evidence="3" key="1">
    <citation type="submission" date="2021-02" db="EMBL/GenBank/DDBJ databases">
        <title>Genome sequence of Rhodospirillales sp. strain TMPK1 isolated from soil.</title>
        <authorList>
            <person name="Nakai R."/>
            <person name="Kusada H."/>
            <person name="Tamaki H."/>
        </authorList>
    </citation>
    <scope>NUCLEOTIDE SEQUENCE</scope>
    <source>
        <strain evidence="3">TMPK1</strain>
    </source>
</reference>
<dbReference type="SMART" id="SM00448">
    <property type="entry name" value="REC"/>
    <property type="match status" value="1"/>
</dbReference>
<feature type="modified residue" description="4-aspartylphosphate" evidence="1">
    <location>
        <position position="56"/>
    </location>
</feature>
<name>A0A8S8X7E8_9PROT</name>
<dbReference type="EMBL" id="BOPV01000001">
    <property type="protein sequence ID" value="GIL39548.1"/>
    <property type="molecule type" value="Genomic_DNA"/>
</dbReference>
<dbReference type="PROSITE" id="PS50110">
    <property type="entry name" value="RESPONSE_REGULATORY"/>
    <property type="match status" value="1"/>
</dbReference>
<gene>
    <name evidence="3" type="ORF">TMPK1_17850</name>
</gene>
<evidence type="ECO:0000313" key="4">
    <source>
        <dbReference type="Proteomes" id="UP000681075"/>
    </source>
</evidence>
<comment type="caution">
    <text evidence="3">The sequence shown here is derived from an EMBL/GenBank/DDBJ whole genome shotgun (WGS) entry which is preliminary data.</text>
</comment>
<dbReference type="Gene3D" id="3.40.50.2300">
    <property type="match status" value="1"/>
</dbReference>
<dbReference type="Proteomes" id="UP000681075">
    <property type="component" value="Unassembled WGS sequence"/>
</dbReference>
<dbReference type="InterPro" id="IPR001789">
    <property type="entry name" value="Sig_transdc_resp-reg_receiver"/>
</dbReference>
<organism evidence="3 4">
    <name type="scientific">Roseiterribacter gracilis</name>
    <dbReference type="NCBI Taxonomy" id="2812848"/>
    <lineage>
        <taxon>Bacteria</taxon>
        <taxon>Pseudomonadati</taxon>
        <taxon>Pseudomonadota</taxon>
        <taxon>Alphaproteobacteria</taxon>
        <taxon>Rhodospirillales</taxon>
        <taxon>Roseiterribacteraceae</taxon>
        <taxon>Roseiterribacter</taxon>
    </lineage>
</organism>
<proteinExistence type="predicted"/>
<dbReference type="InterPro" id="IPR011006">
    <property type="entry name" value="CheY-like_superfamily"/>
</dbReference>